<dbReference type="PROSITE" id="PS50991">
    <property type="entry name" value="PYR_CT"/>
    <property type="match status" value="1"/>
</dbReference>
<dbReference type="RefSeq" id="XP_002946091.1">
    <property type="nucleotide sequence ID" value="XM_002946045.1"/>
</dbReference>
<keyword evidence="20" id="KW-1185">Reference proteome</keyword>
<dbReference type="InterPro" id="IPR005482">
    <property type="entry name" value="Biotin_COase_C"/>
</dbReference>
<dbReference type="InterPro" id="IPR000089">
    <property type="entry name" value="Biotin_lipoyl"/>
</dbReference>
<dbReference type="PANTHER" id="PTHR43778:SF2">
    <property type="entry name" value="PYRUVATE CARBOXYLASE, MITOCHONDRIAL"/>
    <property type="match status" value="1"/>
</dbReference>
<accession>D8THK5</accession>
<dbReference type="InterPro" id="IPR005930">
    <property type="entry name" value="Pyruv_COase"/>
</dbReference>
<dbReference type="NCBIfam" id="TIGR01235">
    <property type="entry name" value="pyruv_carbox"/>
    <property type="match status" value="1"/>
</dbReference>
<feature type="domain" description="Pyruvate carboxyltransferase" evidence="18">
    <location>
        <begin position="623"/>
        <end position="892"/>
    </location>
</feature>
<dbReference type="CDD" id="cd06850">
    <property type="entry name" value="biotinyl_domain"/>
    <property type="match status" value="1"/>
</dbReference>
<gene>
    <name evidence="19" type="primary">pyc1</name>
    <name evidence="19" type="ORF">VOLCADRAFT_102707</name>
</gene>
<comment type="cofactor">
    <cofactor evidence="1">
        <name>biotin</name>
        <dbReference type="ChEBI" id="CHEBI:57586"/>
    </cofactor>
</comment>
<comment type="subunit">
    <text evidence="12">Acetyl-CoA carboxylase is a heterohexamer composed of biotin carboxyl carrier protein, biotin carboxylase and two subunits each of ACCase subunit alpha and ACCase plastid-coded subunit beta (accD).</text>
</comment>
<dbReference type="FunFam" id="3.40.50.20:FF:000010">
    <property type="entry name" value="Propionyl-CoA carboxylase subunit alpha"/>
    <property type="match status" value="1"/>
</dbReference>
<keyword evidence="8 13" id="KW-0067">ATP-binding</keyword>
<evidence type="ECO:0000256" key="5">
    <source>
        <dbReference type="ARBA" id="ARBA00022598"/>
    </source>
</evidence>
<dbReference type="Pfam" id="PF02786">
    <property type="entry name" value="CPSase_L_D2"/>
    <property type="match status" value="1"/>
</dbReference>
<dbReference type="SUPFAM" id="SSF51246">
    <property type="entry name" value="Rudiment single hybrid motif"/>
    <property type="match status" value="1"/>
</dbReference>
<evidence type="ECO:0000313" key="20">
    <source>
        <dbReference type="Proteomes" id="UP000001058"/>
    </source>
</evidence>
<keyword evidence="9" id="KW-0092">Biotin</keyword>
<keyword evidence="6" id="KW-0479">Metal-binding</keyword>
<dbReference type="PROSITE" id="PS50979">
    <property type="entry name" value="BC"/>
    <property type="match status" value="1"/>
</dbReference>
<evidence type="ECO:0000256" key="11">
    <source>
        <dbReference type="ARBA" id="ARBA00048600"/>
    </source>
</evidence>
<protein>
    <submittedName>
        <fullName evidence="19">Pyruvate carboxylase</fullName>
    </submittedName>
</protein>
<evidence type="ECO:0000256" key="10">
    <source>
        <dbReference type="ARBA" id="ARBA00023268"/>
    </source>
</evidence>
<keyword evidence="19" id="KW-0670">Pyruvate</keyword>
<dbReference type="Gene3D" id="3.20.20.70">
    <property type="entry name" value="Aldolase class I"/>
    <property type="match status" value="1"/>
</dbReference>
<dbReference type="Gene3D" id="2.40.50.100">
    <property type="match status" value="1"/>
</dbReference>
<dbReference type="FunFam" id="3.30.1490.20:FF:000018">
    <property type="entry name" value="Biotin carboxylase"/>
    <property type="match status" value="1"/>
</dbReference>
<evidence type="ECO:0000259" key="17">
    <source>
        <dbReference type="PROSITE" id="PS50979"/>
    </source>
</evidence>
<evidence type="ECO:0000259" key="16">
    <source>
        <dbReference type="PROSITE" id="PS50975"/>
    </source>
</evidence>
<organism evidence="20">
    <name type="scientific">Volvox carteri f. nagariensis</name>
    <dbReference type="NCBI Taxonomy" id="3068"/>
    <lineage>
        <taxon>Eukaryota</taxon>
        <taxon>Viridiplantae</taxon>
        <taxon>Chlorophyta</taxon>
        <taxon>core chlorophytes</taxon>
        <taxon>Chlorophyceae</taxon>
        <taxon>CS clade</taxon>
        <taxon>Chlamydomonadales</taxon>
        <taxon>Volvocaceae</taxon>
        <taxon>Volvox</taxon>
    </lineage>
</organism>
<dbReference type="SUPFAM" id="SSF56059">
    <property type="entry name" value="Glutathione synthetase ATP-binding domain-like"/>
    <property type="match status" value="1"/>
</dbReference>
<dbReference type="InterPro" id="IPR001882">
    <property type="entry name" value="Biotin_BS"/>
</dbReference>
<dbReference type="GO" id="GO:0006094">
    <property type="term" value="P:gluconeogenesis"/>
    <property type="evidence" value="ECO:0007669"/>
    <property type="project" value="UniProtKB-UniPathway"/>
</dbReference>
<reference evidence="19 20" key="1">
    <citation type="journal article" date="2010" name="Science">
        <title>Genomic analysis of organismal complexity in the multicellular green alga Volvox carteri.</title>
        <authorList>
            <person name="Prochnik S.E."/>
            <person name="Umen J."/>
            <person name="Nedelcu A.M."/>
            <person name="Hallmann A."/>
            <person name="Miller S.M."/>
            <person name="Nishii I."/>
            <person name="Ferris P."/>
            <person name="Kuo A."/>
            <person name="Mitros T."/>
            <person name="Fritz-Laylin L.K."/>
            <person name="Hellsten U."/>
            <person name="Chapman J."/>
            <person name="Simakov O."/>
            <person name="Rensing S.A."/>
            <person name="Terry A."/>
            <person name="Pangilinan J."/>
            <person name="Kapitonov V."/>
            <person name="Jurka J."/>
            <person name="Salamov A."/>
            <person name="Shapiro H."/>
            <person name="Schmutz J."/>
            <person name="Grimwood J."/>
            <person name="Lindquist E."/>
            <person name="Lucas S."/>
            <person name="Grigoriev I.V."/>
            <person name="Schmitt R."/>
            <person name="Kirk D."/>
            <person name="Rokhsar D.S."/>
        </authorList>
    </citation>
    <scope>NUCLEOTIDE SEQUENCE [LARGE SCALE GENOMIC DNA]</scope>
    <source>
        <strain evidence="20">f. Nagariensis / Eve</strain>
    </source>
</reference>
<dbReference type="UniPathway" id="UPA00138"/>
<evidence type="ECO:0000256" key="2">
    <source>
        <dbReference type="ARBA" id="ARBA00003761"/>
    </source>
</evidence>
<dbReference type="eggNOG" id="KOG0369">
    <property type="taxonomic scope" value="Eukaryota"/>
</dbReference>
<name>D8THK5_VOLCA</name>
<dbReference type="InterPro" id="IPR003379">
    <property type="entry name" value="Carboxylase_cons_dom"/>
</dbReference>
<dbReference type="InterPro" id="IPR011053">
    <property type="entry name" value="Single_hybrid_motif"/>
</dbReference>
<keyword evidence="4" id="KW-0312">Gluconeogenesis</keyword>
<evidence type="ECO:0000256" key="3">
    <source>
        <dbReference type="ARBA" id="ARBA00004742"/>
    </source>
</evidence>
<dbReference type="InterPro" id="IPR011764">
    <property type="entry name" value="Biotin_carboxylation_dom"/>
</dbReference>
<evidence type="ECO:0000256" key="4">
    <source>
        <dbReference type="ARBA" id="ARBA00022432"/>
    </source>
</evidence>
<evidence type="ECO:0000259" key="15">
    <source>
        <dbReference type="PROSITE" id="PS50968"/>
    </source>
</evidence>
<dbReference type="InterPro" id="IPR011761">
    <property type="entry name" value="ATP-grasp"/>
</dbReference>
<evidence type="ECO:0000256" key="9">
    <source>
        <dbReference type="ARBA" id="ARBA00023267"/>
    </source>
</evidence>
<dbReference type="SUPFAM" id="SSF89000">
    <property type="entry name" value="post-HMGL domain-like"/>
    <property type="match status" value="1"/>
</dbReference>
<dbReference type="Pfam" id="PF00289">
    <property type="entry name" value="Biotin_carb_N"/>
    <property type="match status" value="1"/>
</dbReference>
<dbReference type="GO" id="GO:0004736">
    <property type="term" value="F:pyruvate carboxylase activity"/>
    <property type="evidence" value="ECO:0007669"/>
    <property type="project" value="InterPro"/>
</dbReference>
<dbReference type="GO" id="GO:0005737">
    <property type="term" value="C:cytoplasm"/>
    <property type="evidence" value="ECO:0007669"/>
    <property type="project" value="TreeGrafter"/>
</dbReference>
<dbReference type="InterPro" id="IPR000891">
    <property type="entry name" value="PYR_CT"/>
</dbReference>
<dbReference type="InParanoid" id="D8THK5"/>
<dbReference type="GO" id="GO:0046872">
    <property type="term" value="F:metal ion binding"/>
    <property type="evidence" value="ECO:0007669"/>
    <property type="project" value="UniProtKB-KW"/>
</dbReference>
<comment type="function">
    <text evidence="2">This protein is a component of the acetyl coenzyme A carboxylase complex; first, biotin carboxylase catalyzes the carboxylation of the carrier protein and then the transcarboxylase transfers the carboxyl group to form malonyl-CoA.</text>
</comment>
<dbReference type="PROSITE" id="PS00866">
    <property type="entry name" value="CPSASE_1"/>
    <property type="match status" value="1"/>
</dbReference>
<dbReference type="SUPFAM" id="SSF52440">
    <property type="entry name" value="PreATP-grasp domain"/>
    <property type="match status" value="1"/>
</dbReference>
<evidence type="ECO:0000259" key="18">
    <source>
        <dbReference type="PROSITE" id="PS50991"/>
    </source>
</evidence>
<comment type="catalytic activity">
    <reaction evidence="11">
        <text>N(6)-biotinyl-L-lysyl-[protein] + hydrogencarbonate + ATP = N(6)-carboxybiotinyl-L-lysyl-[protein] + ADP + phosphate + H(+)</text>
        <dbReference type="Rhea" id="RHEA:13501"/>
        <dbReference type="Rhea" id="RHEA-COMP:10505"/>
        <dbReference type="Rhea" id="RHEA-COMP:10506"/>
        <dbReference type="ChEBI" id="CHEBI:15378"/>
        <dbReference type="ChEBI" id="CHEBI:17544"/>
        <dbReference type="ChEBI" id="CHEBI:30616"/>
        <dbReference type="ChEBI" id="CHEBI:43474"/>
        <dbReference type="ChEBI" id="CHEBI:83144"/>
        <dbReference type="ChEBI" id="CHEBI:83145"/>
        <dbReference type="ChEBI" id="CHEBI:456216"/>
        <dbReference type="EC" id="6.3.4.14"/>
    </reaction>
</comment>
<evidence type="ECO:0000256" key="8">
    <source>
        <dbReference type="ARBA" id="ARBA00022840"/>
    </source>
</evidence>
<dbReference type="Pfam" id="PF02436">
    <property type="entry name" value="PYC_OADA"/>
    <property type="match status" value="1"/>
</dbReference>
<dbReference type="SUPFAM" id="SSF51230">
    <property type="entry name" value="Single hybrid motif"/>
    <property type="match status" value="1"/>
</dbReference>
<dbReference type="InterPro" id="IPR016185">
    <property type="entry name" value="PreATP-grasp_dom_sf"/>
</dbReference>
<dbReference type="GeneID" id="9625359"/>
<dbReference type="FunFam" id="3.20.20.70:FF:000033">
    <property type="entry name" value="Pyruvate carboxylase"/>
    <property type="match status" value="1"/>
</dbReference>
<proteinExistence type="predicted"/>
<evidence type="ECO:0000256" key="7">
    <source>
        <dbReference type="ARBA" id="ARBA00022741"/>
    </source>
</evidence>
<dbReference type="CDD" id="cd07937">
    <property type="entry name" value="DRE_TIM_PC_TC_5S"/>
    <property type="match status" value="1"/>
</dbReference>
<dbReference type="Gene3D" id="3.30.470.20">
    <property type="entry name" value="ATP-grasp fold, B domain"/>
    <property type="match status" value="1"/>
</dbReference>
<dbReference type="OrthoDB" id="196847at2759"/>
<dbReference type="PROSITE" id="PS00188">
    <property type="entry name" value="BIOTIN"/>
    <property type="match status" value="1"/>
</dbReference>
<feature type="domain" description="Biotin carboxylation" evidence="17">
    <location>
        <begin position="89"/>
        <end position="541"/>
    </location>
</feature>
<evidence type="ECO:0000313" key="19">
    <source>
        <dbReference type="EMBL" id="EFJ53086.1"/>
    </source>
</evidence>
<evidence type="ECO:0000256" key="1">
    <source>
        <dbReference type="ARBA" id="ARBA00001953"/>
    </source>
</evidence>
<evidence type="ECO:0000256" key="12">
    <source>
        <dbReference type="ARBA" id="ARBA00062964"/>
    </source>
</evidence>
<dbReference type="Pfam" id="PF00682">
    <property type="entry name" value="HMGL-like"/>
    <property type="match status" value="1"/>
</dbReference>
<dbReference type="NCBIfam" id="NF009554">
    <property type="entry name" value="PRK12999.1"/>
    <property type="match status" value="1"/>
</dbReference>
<feature type="domain" description="Lipoyl-binding" evidence="15">
    <location>
        <begin position="1172"/>
        <end position="1250"/>
    </location>
</feature>
<dbReference type="PANTHER" id="PTHR43778">
    <property type="entry name" value="PYRUVATE CARBOXYLASE"/>
    <property type="match status" value="1"/>
</dbReference>
<dbReference type="InterPro" id="IPR011054">
    <property type="entry name" value="Rudment_hybrid_motif"/>
</dbReference>
<dbReference type="SUPFAM" id="SSF51569">
    <property type="entry name" value="Aldolase"/>
    <property type="match status" value="1"/>
</dbReference>
<evidence type="ECO:0000256" key="6">
    <source>
        <dbReference type="ARBA" id="ARBA00022723"/>
    </source>
</evidence>
<dbReference type="PROSITE" id="PS50975">
    <property type="entry name" value="ATP_GRASP"/>
    <property type="match status" value="1"/>
</dbReference>
<dbReference type="PROSITE" id="PS00867">
    <property type="entry name" value="CPSASE_2"/>
    <property type="match status" value="1"/>
</dbReference>
<keyword evidence="7 13" id="KW-0547">Nucleotide-binding</keyword>
<sequence length="1283" mass="139209">MRPMQLRPGALKGSAVCSHHGQQPIVARVGGGSRQERMLSVGAAVPVVKPGTVQHRAPTVSRSSAVVVRCDQRGAGEDGMRLAHTGEVPFKKILCANRGEIAIRIFRAGTELGLRTVAIYSPADRLQPHRYKADEAYCVGTADMQPVACYLDMDTIIRVAKEAEVDAIHPGYGFLSENAVFARKCADAGIVFIGPKPETIEAMGDKTAARRAALECGVSVVPGTNQPLFSPDEAKEFATKYGYPVILKAAMGGGGRGMRVVRHESEMSDAFIRASNEARSAFGDGRMFVEKYVEEPRHIEIQILADHYGNVVHLYERDCSVQRRHQKVVEIAPAPKLPNKTRRALYDDAVKLARHVGYRNAGTVEFMVDKDGNHYFLEVNPRVQVEHTITEEITGVDIVQSQIKIAGGASLISLGLGTQADVPPVYGFSIQCRVTSEDPEQNFQPDTGRLEAYRMPGGPGIRMDGAVTTGNVISRYYDSMLAKVIASAPTFRQATQKMQRALSEFQVRGIKTNIPFLENVMRHPEFLSGEATTFFIEKNQRDLFNFERHGSLRSSKLLTYLADMVVNGPDHPGAIGPESSKFVPSPLAVPEHLVGSKLTGWRDVLLREGPDGWAKAVRAHKGVLITDTTMRDAHQSLLATRMRTHDMLKAAPATAHILAGAGSLEMWGGATFDVSLRFLHECPWHRLERLRELVPNIPFQMLFRGANAVGYTSYPDNVVREFVKESVKCGVDIFRIFDSLNYVDNLLFGMDAVRDAGGVVEATLCYTGDLSDSRRGKYQLDYYLDLAEKLVAHGCHALAIKDMAGLLKPRAAATLVGALRERFPDTVIHVHTHDSAGTGVATQLAAAAAGADMVDCCVDSMSGLTSQPSMGAIVNALAGTELDTGIDPAVIIPLSTYWEQTRELYAPFESNMKAVSSDVYLHEMPGGQYTNLKFQAMSLGLGDEWDKICKAYAGANRALGDIVKVTPSSKVVGDLAQFMVQNNLDEHTLVAKAESLSFPSSVVEFMQGYLGQPSFGFPEPLRSRVLKGKHVIEGRPGASLASLDLMGLEYRLKEKYGAGAIAYRDVLSAALYPKVFDEYMTHTLKYSDLIEKLPTRAFLTPLEEDEEVEFEIAKGVAANIKYKAMGELQPNGKREVFFEANGVPRVVEVTDKKAELVVGKKAVREKADLAVLGSVGAPMAGTIIEASGSGGGLWVSVKPGAQVKAGQQLVVMNAMKMETAICAPVAGVITQVAVEVNDALDAGDLVVFIDTKDVGAEDPLSSRDSDEEDLAPAAGDKEPALAA</sequence>
<dbReference type="Pfam" id="PF00364">
    <property type="entry name" value="Biotin_lipoyl"/>
    <property type="match status" value="1"/>
</dbReference>
<dbReference type="Proteomes" id="UP000001058">
    <property type="component" value="Unassembled WGS sequence"/>
</dbReference>
<dbReference type="Pfam" id="PF02785">
    <property type="entry name" value="Biotin_carb_C"/>
    <property type="match status" value="1"/>
</dbReference>
<feature type="region of interest" description="Disordered" evidence="14">
    <location>
        <begin position="1256"/>
        <end position="1283"/>
    </location>
</feature>
<dbReference type="InterPro" id="IPR055268">
    <property type="entry name" value="PCB-like"/>
</dbReference>
<dbReference type="FunFam" id="3.30.470.20:FF:000012">
    <property type="entry name" value="Pyruvate carboxylase"/>
    <property type="match status" value="1"/>
</dbReference>
<dbReference type="STRING" id="3068.D8THK5"/>
<dbReference type="InterPro" id="IPR005479">
    <property type="entry name" value="CPAse_ATP-bd"/>
</dbReference>
<dbReference type="NCBIfam" id="NF006761">
    <property type="entry name" value="PRK09282.1"/>
    <property type="match status" value="1"/>
</dbReference>
<dbReference type="InterPro" id="IPR013785">
    <property type="entry name" value="Aldolase_TIM"/>
</dbReference>
<evidence type="ECO:0000256" key="14">
    <source>
        <dbReference type="SAM" id="MobiDB-lite"/>
    </source>
</evidence>
<dbReference type="SMART" id="SM00878">
    <property type="entry name" value="Biotin_carb_C"/>
    <property type="match status" value="1"/>
</dbReference>
<dbReference type="PROSITE" id="PS50968">
    <property type="entry name" value="BIOTINYL_LIPOYL"/>
    <property type="match status" value="1"/>
</dbReference>
<keyword evidence="5" id="KW-0436">Ligase</keyword>
<dbReference type="GO" id="GO:0005524">
    <property type="term" value="F:ATP binding"/>
    <property type="evidence" value="ECO:0007669"/>
    <property type="project" value="UniProtKB-UniRule"/>
</dbReference>
<keyword evidence="10" id="KW-0511">Multifunctional enzyme</keyword>
<feature type="domain" description="ATP-grasp" evidence="16">
    <location>
        <begin position="212"/>
        <end position="407"/>
    </location>
</feature>
<comment type="pathway">
    <text evidence="3">Carbohydrate biosynthesis; gluconeogenesis.</text>
</comment>
<evidence type="ECO:0000256" key="13">
    <source>
        <dbReference type="PROSITE-ProRule" id="PRU00409"/>
    </source>
</evidence>
<dbReference type="EMBL" id="GL378323">
    <property type="protein sequence ID" value="EFJ53086.1"/>
    <property type="molecule type" value="Genomic_DNA"/>
</dbReference>
<dbReference type="KEGG" id="vcn:VOLCADRAFT_102707"/>
<dbReference type="GO" id="GO:0004075">
    <property type="term" value="F:biotin carboxylase activity"/>
    <property type="evidence" value="ECO:0007669"/>
    <property type="project" value="UniProtKB-EC"/>
</dbReference>
<dbReference type="InterPro" id="IPR005481">
    <property type="entry name" value="BC-like_N"/>
</dbReference>